<dbReference type="InterPro" id="IPR037682">
    <property type="entry name" value="TonB_C"/>
</dbReference>
<evidence type="ECO:0000259" key="3">
    <source>
        <dbReference type="Pfam" id="PF03544"/>
    </source>
</evidence>
<dbReference type="SUPFAM" id="SSF74653">
    <property type="entry name" value="TolA/TonB C-terminal domain"/>
    <property type="match status" value="1"/>
</dbReference>
<reference evidence="4 5" key="1">
    <citation type="submission" date="2019-08" db="EMBL/GenBank/DDBJ databases">
        <title>Archangium and Cystobacter genomes.</title>
        <authorList>
            <person name="Chen I.-C.K."/>
            <person name="Wielgoss S."/>
        </authorList>
    </citation>
    <scope>NUCLEOTIDE SEQUENCE [LARGE SCALE GENOMIC DNA]</scope>
    <source>
        <strain evidence="4 5">Cbm 6</strain>
    </source>
</reference>
<feature type="domain" description="TonB C-terminal" evidence="3">
    <location>
        <begin position="176"/>
        <end position="249"/>
    </location>
</feature>
<protein>
    <submittedName>
        <fullName evidence="4">Energy transducer TonB</fullName>
    </submittedName>
</protein>
<evidence type="ECO:0000313" key="4">
    <source>
        <dbReference type="EMBL" id="WNG49914.1"/>
    </source>
</evidence>
<keyword evidence="2" id="KW-1133">Transmembrane helix</keyword>
<dbReference type="RefSeq" id="WP_395808383.1">
    <property type="nucleotide sequence ID" value="NZ_CP043494.1"/>
</dbReference>
<feature type="transmembrane region" description="Helical" evidence="2">
    <location>
        <begin position="16"/>
        <end position="37"/>
    </location>
</feature>
<keyword evidence="2" id="KW-0472">Membrane</keyword>
<dbReference type="EMBL" id="CP043494">
    <property type="protein sequence ID" value="WNG49914.1"/>
    <property type="molecule type" value="Genomic_DNA"/>
</dbReference>
<dbReference type="PANTHER" id="PTHR33446">
    <property type="entry name" value="PROTEIN TONB-RELATED"/>
    <property type="match status" value="1"/>
</dbReference>
<feature type="compositionally biased region" description="Basic and acidic residues" evidence="1">
    <location>
        <begin position="42"/>
        <end position="51"/>
    </location>
</feature>
<feature type="region of interest" description="Disordered" evidence="1">
    <location>
        <begin position="42"/>
        <end position="131"/>
    </location>
</feature>
<keyword evidence="5" id="KW-1185">Reference proteome</keyword>
<evidence type="ECO:0000313" key="5">
    <source>
        <dbReference type="Proteomes" id="UP001611383"/>
    </source>
</evidence>
<proteinExistence type="predicted"/>
<feature type="compositionally biased region" description="Acidic residues" evidence="1">
    <location>
        <begin position="115"/>
        <end position="126"/>
    </location>
</feature>
<sequence length="254" mass="26962">MFDSVLDRGQGPKSRFGVGAVISVVLHVGLFAAAVWLSTRPPKEEEKEVEVTFKQAMAPPAMTAAPPPPPPPPPAKKKSNPTKKPVVKKPDVIVQPKEIPQEKPPEVEPDPNAGQEEEASEEEVEGGVEGGVAGGVIGGVVGGVVGGVLGGQVGSTGTDVLPFGAGMTRPEKLSGPAPQYTREALEARVQGLMIVKCVITTEGAIERCRIIKPLPHMEQAVLDSLYAQRYKPVTFQGRPVQVDYTFNIRLSLPR</sequence>
<feature type="compositionally biased region" description="Basic residues" evidence="1">
    <location>
        <begin position="75"/>
        <end position="87"/>
    </location>
</feature>
<name>A0ABY9X3F8_9BACT</name>
<dbReference type="Proteomes" id="UP001611383">
    <property type="component" value="Chromosome"/>
</dbReference>
<evidence type="ECO:0000256" key="1">
    <source>
        <dbReference type="SAM" id="MobiDB-lite"/>
    </source>
</evidence>
<keyword evidence="2" id="KW-0812">Transmembrane</keyword>
<feature type="compositionally biased region" description="Pro residues" evidence="1">
    <location>
        <begin position="65"/>
        <end position="74"/>
    </location>
</feature>
<dbReference type="InterPro" id="IPR051045">
    <property type="entry name" value="TonB-dependent_transducer"/>
</dbReference>
<evidence type="ECO:0000256" key="2">
    <source>
        <dbReference type="SAM" id="Phobius"/>
    </source>
</evidence>
<organism evidence="4 5">
    <name type="scientific">Archangium minus</name>
    <dbReference type="NCBI Taxonomy" id="83450"/>
    <lineage>
        <taxon>Bacteria</taxon>
        <taxon>Pseudomonadati</taxon>
        <taxon>Myxococcota</taxon>
        <taxon>Myxococcia</taxon>
        <taxon>Myxococcales</taxon>
        <taxon>Cystobacterineae</taxon>
        <taxon>Archangiaceae</taxon>
        <taxon>Archangium</taxon>
    </lineage>
</organism>
<accession>A0ABY9X3F8</accession>
<gene>
    <name evidence="4" type="ORF">F0U60_41695</name>
</gene>
<dbReference type="Pfam" id="PF03544">
    <property type="entry name" value="TonB_C"/>
    <property type="match status" value="1"/>
</dbReference>
<dbReference type="Gene3D" id="3.30.1150.10">
    <property type="match status" value="1"/>
</dbReference>